<feature type="binding site" evidence="9">
    <location>
        <begin position="198"/>
        <end position="199"/>
    </location>
    <ligand>
        <name>FMN</name>
        <dbReference type="ChEBI" id="CHEBI:58210"/>
    </ligand>
</feature>
<dbReference type="Pfam" id="PF01207">
    <property type="entry name" value="Dus"/>
    <property type="match status" value="1"/>
</dbReference>
<feature type="binding site" evidence="9">
    <location>
        <position position="43"/>
    </location>
    <ligand>
        <name>FMN</name>
        <dbReference type="ChEBI" id="CHEBI:58210"/>
    </ligand>
</feature>
<feature type="binding site" evidence="9">
    <location>
        <position position="113"/>
    </location>
    <ligand>
        <name>FMN</name>
        <dbReference type="ChEBI" id="CHEBI:58210"/>
    </ligand>
</feature>
<dbReference type="SUPFAM" id="SSF51395">
    <property type="entry name" value="FMN-linked oxidoreductases"/>
    <property type="match status" value="1"/>
</dbReference>
<proteinExistence type="inferred from homology"/>
<evidence type="ECO:0000256" key="8">
    <source>
        <dbReference type="PIRSR" id="PIRSR006621-1"/>
    </source>
</evidence>
<keyword evidence="12" id="KW-1185">Reference proteome</keyword>
<evidence type="ECO:0000256" key="5">
    <source>
        <dbReference type="ARBA" id="ARBA00022857"/>
    </source>
</evidence>
<dbReference type="AlphaFoldDB" id="A0AAE3MH29"/>
<feature type="binding site" evidence="9">
    <location>
        <position position="142"/>
    </location>
    <ligand>
        <name>FMN</name>
        <dbReference type="ChEBI" id="CHEBI:58210"/>
    </ligand>
</feature>
<dbReference type="GO" id="GO:0017150">
    <property type="term" value="F:tRNA dihydrouridine synthase activity"/>
    <property type="evidence" value="ECO:0007669"/>
    <property type="project" value="InterPro"/>
</dbReference>
<keyword evidence="6 7" id="KW-0560">Oxidoreductase</keyword>
<dbReference type="InterPro" id="IPR035587">
    <property type="entry name" value="DUS-like_FMN-bd"/>
</dbReference>
<dbReference type="PIRSF" id="PIRSF006621">
    <property type="entry name" value="Dus"/>
    <property type="match status" value="1"/>
</dbReference>
<feature type="domain" description="DUS-like FMN-binding" evidence="10">
    <location>
        <begin position="39"/>
        <end position="216"/>
    </location>
</feature>
<sequence>MAFNSIVGNVDKYFTPFYRLNKQGEFEYEKQLHYSPELNLVPQILANSGRDLLCFARDMLDRGFREINLNIGCPFPMVANRHLGSGLLPYPNELNGMLEAYFSKDLPVQLSVKMRLGWKESSDIKAIMQVLKRFPISELILHPRTGVQKYKGTPDWEKFGEVVGCWDGPIVGNGDIMTNEDIQDKQREFDTVKGWMIGRGLLINPLLLSDQDSSCDELLTTIRKIHDCFIENLKMFGYSDPQILNHLKCFWEYPSKNIDGGARIYKKLRKTGKLDDYGSVLDSFI</sequence>
<reference evidence="11" key="1">
    <citation type="submission" date="2022-10" db="EMBL/GenBank/DDBJ databases">
        <authorList>
            <person name="Yu W.X."/>
        </authorList>
    </citation>
    <scope>NUCLEOTIDE SEQUENCE</scope>
    <source>
        <strain evidence="11">D04</strain>
    </source>
</reference>
<comment type="caution">
    <text evidence="11">The sequence shown here is derived from an EMBL/GenBank/DDBJ whole genome shotgun (WGS) entry which is preliminary data.</text>
</comment>
<comment type="similarity">
    <text evidence="7">Belongs to the dus family.</text>
</comment>
<evidence type="ECO:0000256" key="6">
    <source>
        <dbReference type="ARBA" id="ARBA00023002"/>
    </source>
</evidence>
<dbReference type="PROSITE" id="PS01136">
    <property type="entry name" value="UPF0034"/>
    <property type="match status" value="1"/>
</dbReference>
<evidence type="ECO:0000256" key="4">
    <source>
        <dbReference type="ARBA" id="ARBA00022694"/>
    </source>
</evidence>
<dbReference type="PANTHER" id="PTHR45846">
    <property type="entry name" value="TRNA-DIHYDROURIDINE(47) SYNTHASE [NAD(P)(+)]-LIKE"/>
    <property type="match status" value="1"/>
</dbReference>
<accession>A0AAE3MH29</accession>
<keyword evidence="5" id="KW-0521">NADP</keyword>
<organism evidence="11 12">
    <name type="scientific">Plebeiibacterium marinum</name>
    <dbReference type="NCBI Taxonomy" id="2992111"/>
    <lineage>
        <taxon>Bacteria</taxon>
        <taxon>Pseudomonadati</taxon>
        <taxon>Bacteroidota</taxon>
        <taxon>Bacteroidia</taxon>
        <taxon>Marinilabiliales</taxon>
        <taxon>Marinilabiliaceae</taxon>
        <taxon>Plebeiibacterium</taxon>
    </lineage>
</organism>
<evidence type="ECO:0000256" key="9">
    <source>
        <dbReference type="PIRSR" id="PIRSR006621-2"/>
    </source>
</evidence>
<dbReference type="InterPro" id="IPR013785">
    <property type="entry name" value="Aldolase_TIM"/>
</dbReference>
<dbReference type="Proteomes" id="UP001207408">
    <property type="component" value="Unassembled WGS sequence"/>
</dbReference>
<dbReference type="InterPro" id="IPR001269">
    <property type="entry name" value="DUS_fam"/>
</dbReference>
<dbReference type="Gene3D" id="3.20.20.70">
    <property type="entry name" value="Aldolase class I"/>
    <property type="match status" value="1"/>
</dbReference>
<dbReference type="EMBL" id="JAPDPI010000054">
    <property type="protein sequence ID" value="MCW3807649.1"/>
    <property type="molecule type" value="Genomic_DNA"/>
</dbReference>
<evidence type="ECO:0000256" key="2">
    <source>
        <dbReference type="ARBA" id="ARBA00022630"/>
    </source>
</evidence>
<comment type="function">
    <text evidence="7">Catalyzes the synthesis of 5,6-dihydrouridine (D), a modified base found in the D-loop of most tRNAs, via the reduction of the C5-C6 double bond in target uridines.</text>
</comment>
<dbReference type="CDD" id="cd02801">
    <property type="entry name" value="DUS_like_FMN"/>
    <property type="match status" value="1"/>
</dbReference>
<evidence type="ECO:0000256" key="3">
    <source>
        <dbReference type="ARBA" id="ARBA00022643"/>
    </source>
</evidence>
<keyword evidence="3 7" id="KW-0288">FMN</keyword>
<name>A0AAE3MH29_9BACT</name>
<dbReference type="GO" id="GO:0050660">
    <property type="term" value="F:flavin adenine dinucleotide binding"/>
    <property type="evidence" value="ECO:0007669"/>
    <property type="project" value="InterPro"/>
</dbReference>
<dbReference type="PANTHER" id="PTHR45846:SF1">
    <property type="entry name" value="TRNA-DIHYDROURIDINE(47) SYNTHASE [NAD(P)(+)]-LIKE"/>
    <property type="match status" value="1"/>
</dbReference>
<keyword evidence="9" id="KW-0547">Nucleotide-binding</keyword>
<evidence type="ECO:0000256" key="7">
    <source>
        <dbReference type="PIRNR" id="PIRNR006621"/>
    </source>
</evidence>
<dbReference type="InterPro" id="IPR018517">
    <property type="entry name" value="tRNA_hU_synthase_CS"/>
</dbReference>
<dbReference type="GO" id="GO:0003723">
    <property type="term" value="F:RNA binding"/>
    <property type="evidence" value="ECO:0007669"/>
    <property type="project" value="TreeGrafter"/>
</dbReference>
<comment type="cofactor">
    <cofactor evidence="1 7 9">
        <name>FMN</name>
        <dbReference type="ChEBI" id="CHEBI:58210"/>
    </cofactor>
</comment>
<dbReference type="RefSeq" id="WP_301202090.1">
    <property type="nucleotide sequence ID" value="NZ_JAPDPI010000054.1"/>
</dbReference>
<feature type="active site" description="Proton donor" evidence="8">
    <location>
        <position position="73"/>
    </location>
</feature>
<evidence type="ECO:0000256" key="1">
    <source>
        <dbReference type="ARBA" id="ARBA00001917"/>
    </source>
</evidence>
<keyword evidence="2 7" id="KW-0285">Flavoprotein</keyword>
<dbReference type="EC" id="1.3.1.-" evidence="7"/>
<keyword evidence="4 7" id="KW-0819">tRNA processing</keyword>
<evidence type="ECO:0000313" key="12">
    <source>
        <dbReference type="Proteomes" id="UP001207408"/>
    </source>
</evidence>
<protein>
    <recommendedName>
        <fullName evidence="7">tRNA-dihydrouridine synthase</fullName>
        <ecNumber evidence="7">1.3.1.-</ecNumber>
    </recommendedName>
</protein>
<gene>
    <name evidence="11" type="ORF">OM074_18625</name>
</gene>
<evidence type="ECO:0000259" key="10">
    <source>
        <dbReference type="Pfam" id="PF01207"/>
    </source>
</evidence>
<evidence type="ECO:0000313" key="11">
    <source>
        <dbReference type="EMBL" id="MCW3807649.1"/>
    </source>
</evidence>